<evidence type="ECO:0000313" key="9">
    <source>
        <dbReference type="EMBL" id="SBW06016.1"/>
    </source>
</evidence>
<feature type="domain" description="MoaB/Mog" evidence="8">
    <location>
        <begin position="179"/>
        <end position="323"/>
    </location>
</feature>
<dbReference type="InterPro" id="IPR008284">
    <property type="entry name" value="MoCF_biosynth_CS"/>
</dbReference>
<dbReference type="InterPro" id="IPR023045">
    <property type="entry name" value="MoaC"/>
</dbReference>
<dbReference type="NCBIfam" id="TIGR00177">
    <property type="entry name" value="molyb_syn"/>
    <property type="match status" value="1"/>
</dbReference>
<gene>
    <name evidence="9" type="primary">moaCB</name>
    <name evidence="9" type="ORF">KL86APRO_12054</name>
</gene>
<dbReference type="PIRSF" id="PIRSF036594">
    <property type="entry name" value="MoaC_MogA"/>
    <property type="match status" value="1"/>
</dbReference>
<dbReference type="EC" id="2.7.7.75" evidence="2"/>
<dbReference type="AlphaFoldDB" id="A0A212K2Y2"/>
<protein>
    <recommendedName>
        <fullName evidence="3">Molybdopterin adenylyltransferase</fullName>
        <ecNumber evidence="2">2.7.7.75</ecNumber>
    </recommendedName>
</protein>
<evidence type="ECO:0000259" key="8">
    <source>
        <dbReference type="SMART" id="SM00852"/>
    </source>
</evidence>
<evidence type="ECO:0000256" key="1">
    <source>
        <dbReference type="ARBA" id="ARBA00005046"/>
    </source>
</evidence>
<dbReference type="Gene3D" id="3.40.980.10">
    <property type="entry name" value="MoaB/Mog-like domain"/>
    <property type="match status" value="1"/>
</dbReference>
<dbReference type="GO" id="GO:0061598">
    <property type="term" value="F:molybdopterin adenylyltransferase activity"/>
    <property type="evidence" value="ECO:0007669"/>
    <property type="project" value="UniProtKB-EC"/>
</dbReference>
<evidence type="ECO:0000256" key="2">
    <source>
        <dbReference type="ARBA" id="ARBA00012509"/>
    </source>
</evidence>
<name>A0A212K2Y2_9PROT</name>
<dbReference type="PANTHER" id="PTHR43764:SF1">
    <property type="entry name" value="MOLYBDOPTERIN MOLYBDOTRANSFERASE"/>
    <property type="match status" value="1"/>
</dbReference>
<organism evidence="9">
    <name type="scientific">uncultured Alphaproteobacteria bacterium</name>
    <dbReference type="NCBI Taxonomy" id="91750"/>
    <lineage>
        <taxon>Bacteria</taxon>
        <taxon>Pseudomonadati</taxon>
        <taxon>Pseudomonadota</taxon>
        <taxon>Alphaproteobacteria</taxon>
        <taxon>environmental samples</taxon>
    </lineage>
</organism>
<dbReference type="InterPro" id="IPR012247">
    <property type="entry name" value="MoaC_MogA"/>
</dbReference>
<dbReference type="NCBIfam" id="TIGR00581">
    <property type="entry name" value="moaC"/>
    <property type="match status" value="1"/>
</dbReference>
<comment type="pathway">
    <text evidence="1">Cofactor biosynthesis; molybdopterin biosynthesis.</text>
</comment>
<dbReference type="Gene3D" id="3.30.70.640">
    <property type="entry name" value="Molybdopterin cofactor biosynthesis C (MoaC) domain"/>
    <property type="match status" value="1"/>
</dbReference>
<comment type="catalytic activity">
    <reaction evidence="5">
        <text>molybdopterin + ATP + H(+) = adenylyl-molybdopterin + diphosphate</text>
        <dbReference type="Rhea" id="RHEA:31331"/>
        <dbReference type="ChEBI" id="CHEBI:15378"/>
        <dbReference type="ChEBI" id="CHEBI:30616"/>
        <dbReference type="ChEBI" id="CHEBI:33019"/>
        <dbReference type="ChEBI" id="CHEBI:58698"/>
        <dbReference type="ChEBI" id="CHEBI:62727"/>
        <dbReference type="EC" id="2.7.7.75"/>
    </reaction>
</comment>
<dbReference type="PROSITE" id="PS01078">
    <property type="entry name" value="MOCF_BIOSYNTHESIS_1"/>
    <property type="match status" value="1"/>
</dbReference>
<dbReference type="UniPathway" id="UPA00344"/>
<keyword evidence="4" id="KW-0501">Molybdenum cofactor biosynthesis</keyword>
<dbReference type="SMART" id="SM00852">
    <property type="entry name" value="MoCF_biosynth"/>
    <property type="match status" value="1"/>
</dbReference>
<evidence type="ECO:0000256" key="3">
    <source>
        <dbReference type="ARBA" id="ARBA00013491"/>
    </source>
</evidence>
<dbReference type="EMBL" id="FLUO01000001">
    <property type="protein sequence ID" value="SBW06016.1"/>
    <property type="molecule type" value="Genomic_DNA"/>
</dbReference>
<sequence length="344" mass="35820">MTSEPAPSYRMIDVGDKPPTRRMAVAEGCIAVGALAFPLIRDRRLPKGDALALAEIAGIQGAKRASDLIPLCHPLPLDRVRVTHALDAGRCRVAVRCLVSAFARTGVEMEAMAGVSAALLAIYDLTKMVEPALTISDARLLLKTGGKHGVWTCPEGLPDWLRAELSATTTRPLAGCRAAVVTLSDRAAAGVYPDRSGPILADALVDAGAEVIAAAVVPDDEDTVAATLAALTTERRPQLVLTTGGTGVAPRDVTPEALRRLGGREIPGIGELLRQNGARFTPNAWSSRSTAAVVGETLVVALPGSPKAVTEGLDCLLPLLPHLLEMLAGHGHDAPQPVGAGELR</sequence>
<dbReference type="SUPFAM" id="SSF55040">
    <property type="entry name" value="Molybdenum cofactor biosynthesis protein C, MoaC"/>
    <property type="match status" value="1"/>
</dbReference>
<dbReference type="InterPro" id="IPR001453">
    <property type="entry name" value="MoaB/Mog_dom"/>
</dbReference>
<comment type="function">
    <text evidence="7">Catalyzes the adenylation of molybdopterin as part of the biosynthesis of the molybdenum-cofactor.</text>
</comment>
<comment type="function">
    <text evidence="6">Catalyzes the conversion of (8S)-3',8-cyclo-7,8-dihydroguanosine 5'-triphosphate to cyclic pyranopterin monophosphate (cPMP).</text>
</comment>
<dbReference type="InterPro" id="IPR051920">
    <property type="entry name" value="MPT_Adenylyltrnsfr/MoaC-Rel"/>
</dbReference>
<dbReference type="InterPro" id="IPR002820">
    <property type="entry name" value="Mopterin_CF_biosynth-C_dom"/>
</dbReference>
<proteinExistence type="predicted"/>
<evidence type="ECO:0000256" key="4">
    <source>
        <dbReference type="ARBA" id="ARBA00023150"/>
    </source>
</evidence>
<dbReference type="Pfam" id="PF01967">
    <property type="entry name" value="MoaC"/>
    <property type="match status" value="1"/>
</dbReference>
<accession>A0A212K2Y2</accession>
<dbReference type="InterPro" id="IPR036425">
    <property type="entry name" value="MoaB/Mog-like_dom_sf"/>
</dbReference>
<dbReference type="SUPFAM" id="SSF53218">
    <property type="entry name" value="Molybdenum cofactor biosynthesis proteins"/>
    <property type="match status" value="1"/>
</dbReference>
<dbReference type="CDD" id="cd00886">
    <property type="entry name" value="MogA_MoaB"/>
    <property type="match status" value="1"/>
</dbReference>
<dbReference type="Pfam" id="PF00994">
    <property type="entry name" value="MoCF_biosynth"/>
    <property type="match status" value="1"/>
</dbReference>
<dbReference type="NCBIfam" id="NF002947">
    <property type="entry name" value="PRK03604.1"/>
    <property type="match status" value="1"/>
</dbReference>
<reference evidence="9" key="1">
    <citation type="submission" date="2016-04" db="EMBL/GenBank/DDBJ databases">
        <authorList>
            <person name="Evans L.H."/>
            <person name="Alamgir A."/>
            <person name="Owens N."/>
            <person name="Weber N.D."/>
            <person name="Virtaneva K."/>
            <person name="Barbian K."/>
            <person name="Babar A."/>
            <person name="Rosenke K."/>
        </authorList>
    </citation>
    <scope>NUCLEOTIDE SEQUENCE</scope>
    <source>
        <strain evidence="9">86</strain>
    </source>
</reference>
<dbReference type="PANTHER" id="PTHR43764">
    <property type="entry name" value="MOLYBDENUM COFACTOR BIOSYNTHESIS"/>
    <property type="match status" value="1"/>
</dbReference>
<dbReference type="GO" id="GO:0006777">
    <property type="term" value="P:Mo-molybdopterin cofactor biosynthetic process"/>
    <property type="evidence" value="ECO:0007669"/>
    <property type="project" value="UniProtKB-KW"/>
</dbReference>
<evidence type="ECO:0000256" key="5">
    <source>
        <dbReference type="ARBA" id="ARBA00051131"/>
    </source>
</evidence>
<dbReference type="InterPro" id="IPR036522">
    <property type="entry name" value="MoaC_sf"/>
</dbReference>
<evidence type="ECO:0000256" key="6">
    <source>
        <dbReference type="ARBA" id="ARBA00055087"/>
    </source>
</evidence>
<evidence type="ECO:0000256" key="7">
    <source>
        <dbReference type="ARBA" id="ARBA00058212"/>
    </source>
</evidence>